<evidence type="ECO:0000313" key="5">
    <source>
        <dbReference type="Proteomes" id="UP001054252"/>
    </source>
</evidence>
<dbReference type="Pfam" id="PF24994">
    <property type="entry name" value="GIL1_IRKI_C"/>
    <property type="match status" value="1"/>
</dbReference>
<dbReference type="Proteomes" id="UP001054252">
    <property type="component" value="Unassembled WGS sequence"/>
</dbReference>
<feature type="coiled-coil region" evidence="1">
    <location>
        <begin position="180"/>
        <end position="214"/>
    </location>
</feature>
<dbReference type="InterPro" id="IPR006943">
    <property type="entry name" value="DUF641_pln"/>
</dbReference>
<gene>
    <name evidence="4" type="ORF">SLEP1_g2689</name>
</gene>
<keyword evidence="5" id="KW-1185">Reference proteome</keyword>
<sequence length="473" mass="53177">MDVSTTTAAKPPQISEMFQKFAMAFKSKTFEFFADDENDPSDSDGFALLDSAEDFIPDQKVVVIKPDPPACSSTFKGSDQKRIVDTQKGEALVMSIFATVSMFEASYLQLQTAHVPFEVESLKAADKALVSHLQRLSDLKQLCRDLCRNPDSESGLSFGSCLEAQVQENQSKLRTLGMVSDRLQEEIDHKDIEVSALRKKLAEIQRANAKLSQRLSGNLSSACDILLSVKVFDSVLHDACRATHKFCKILIDLMRKAGWDLDLVANSVYPAMDYARQGDNRYAFWSYVCLGMFQGFNLESFGLSESAAVYNGHASEAVKSTCSLQQLLEHVSSNPMELLSMNRNCDFSRFSERKYEDLIHPTMESSIFSNLDRNEAVLKSWRSLSIFYESFVNMASSIWLLHKLALSFDPAVEIFQVERGVDFSLVYVEDVTKRYMHSDKTKLKVGFTVFPGFKVGRTVIQSKVYLSGLRCTE</sequence>
<evidence type="ECO:0000259" key="3">
    <source>
        <dbReference type="Pfam" id="PF24994"/>
    </source>
</evidence>
<organism evidence="4 5">
    <name type="scientific">Rubroshorea leprosula</name>
    <dbReference type="NCBI Taxonomy" id="152421"/>
    <lineage>
        <taxon>Eukaryota</taxon>
        <taxon>Viridiplantae</taxon>
        <taxon>Streptophyta</taxon>
        <taxon>Embryophyta</taxon>
        <taxon>Tracheophyta</taxon>
        <taxon>Spermatophyta</taxon>
        <taxon>Magnoliopsida</taxon>
        <taxon>eudicotyledons</taxon>
        <taxon>Gunneridae</taxon>
        <taxon>Pentapetalae</taxon>
        <taxon>rosids</taxon>
        <taxon>malvids</taxon>
        <taxon>Malvales</taxon>
        <taxon>Dipterocarpaceae</taxon>
        <taxon>Rubroshorea</taxon>
    </lineage>
</organism>
<evidence type="ECO:0000259" key="2">
    <source>
        <dbReference type="Pfam" id="PF04859"/>
    </source>
</evidence>
<dbReference type="EMBL" id="BPVZ01000002">
    <property type="protein sequence ID" value="GKU88420.1"/>
    <property type="molecule type" value="Genomic_DNA"/>
</dbReference>
<accession>A0AAV5HTT7</accession>
<comment type="caution">
    <text evidence="4">The sequence shown here is derived from an EMBL/GenBank/DDBJ whole genome shotgun (WGS) entry which is preliminary data.</text>
</comment>
<name>A0AAV5HTT7_9ROSI</name>
<evidence type="ECO:0000256" key="1">
    <source>
        <dbReference type="SAM" id="Coils"/>
    </source>
</evidence>
<feature type="domain" description="GIL1/IRKI C-terminal" evidence="3">
    <location>
        <begin position="414"/>
        <end position="465"/>
    </location>
</feature>
<protein>
    <recommendedName>
        <fullName evidence="6">DUF641 domain-containing protein</fullName>
    </recommendedName>
</protein>
<dbReference type="PANTHER" id="PTHR31161">
    <property type="entry name" value="PROTEIN GRAVITROPIC IN THE LIGHT 1"/>
    <property type="match status" value="1"/>
</dbReference>
<dbReference type="GO" id="GO:0009959">
    <property type="term" value="P:negative gravitropism"/>
    <property type="evidence" value="ECO:0007669"/>
    <property type="project" value="InterPro"/>
</dbReference>
<evidence type="ECO:0008006" key="6">
    <source>
        <dbReference type="Google" id="ProtNLM"/>
    </source>
</evidence>
<keyword evidence="1" id="KW-0175">Coiled coil</keyword>
<dbReference type="GO" id="GO:0009639">
    <property type="term" value="P:response to red or far red light"/>
    <property type="evidence" value="ECO:0007669"/>
    <property type="project" value="InterPro"/>
</dbReference>
<feature type="domain" description="DUF641" evidence="2">
    <location>
        <begin position="86"/>
        <end position="214"/>
    </location>
</feature>
<dbReference type="InterPro" id="IPR056813">
    <property type="entry name" value="GIL1_IRKI_C"/>
</dbReference>
<proteinExistence type="predicted"/>
<dbReference type="InterPro" id="IPR040225">
    <property type="entry name" value="GIL1-like"/>
</dbReference>
<evidence type="ECO:0000313" key="4">
    <source>
        <dbReference type="EMBL" id="GKU88420.1"/>
    </source>
</evidence>
<reference evidence="4 5" key="1">
    <citation type="journal article" date="2021" name="Commun. Biol.">
        <title>The genome of Shorea leprosula (Dipterocarpaceae) highlights the ecological relevance of drought in aseasonal tropical rainforests.</title>
        <authorList>
            <person name="Ng K.K.S."/>
            <person name="Kobayashi M.J."/>
            <person name="Fawcett J.A."/>
            <person name="Hatakeyama M."/>
            <person name="Paape T."/>
            <person name="Ng C.H."/>
            <person name="Ang C.C."/>
            <person name="Tnah L.H."/>
            <person name="Lee C.T."/>
            <person name="Nishiyama T."/>
            <person name="Sese J."/>
            <person name="O'Brien M.J."/>
            <person name="Copetti D."/>
            <person name="Mohd Noor M.I."/>
            <person name="Ong R.C."/>
            <person name="Putra M."/>
            <person name="Sireger I.Z."/>
            <person name="Indrioko S."/>
            <person name="Kosugi Y."/>
            <person name="Izuno A."/>
            <person name="Isagi Y."/>
            <person name="Lee S.L."/>
            <person name="Shimizu K.K."/>
        </authorList>
    </citation>
    <scope>NUCLEOTIDE SEQUENCE [LARGE SCALE GENOMIC DNA]</scope>
    <source>
        <strain evidence="4">214</strain>
    </source>
</reference>
<dbReference type="Pfam" id="PF04859">
    <property type="entry name" value="DUF641"/>
    <property type="match status" value="1"/>
</dbReference>
<dbReference type="AlphaFoldDB" id="A0AAV5HTT7"/>